<dbReference type="Proteomes" id="UP000298030">
    <property type="component" value="Unassembled WGS sequence"/>
</dbReference>
<evidence type="ECO:0000313" key="2">
    <source>
        <dbReference type="EMBL" id="TEB22525.1"/>
    </source>
</evidence>
<dbReference type="AlphaFoldDB" id="A0A4Y7SL07"/>
<organism evidence="2 3">
    <name type="scientific">Coprinellus micaceus</name>
    <name type="common">Glistening ink-cap mushroom</name>
    <name type="synonym">Coprinus micaceus</name>
    <dbReference type="NCBI Taxonomy" id="71717"/>
    <lineage>
        <taxon>Eukaryota</taxon>
        <taxon>Fungi</taxon>
        <taxon>Dikarya</taxon>
        <taxon>Basidiomycota</taxon>
        <taxon>Agaricomycotina</taxon>
        <taxon>Agaricomycetes</taxon>
        <taxon>Agaricomycetidae</taxon>
        <taxon>Agaricales</taxon>
        <taxon>Agaricineae</taxon>
        <taxon>Psathyrellaceae</taxon>
        <taxon>Coprinellus</taxon>
    </lineage>
</organism>
<dbReference type="EMBL" id="QPFP01000090">
    <property type="protein sequence ID" value="TEB22525.1"/>
    <property type="molecule type" value="Genomic_DNA"/>
</dbReference>
<keyword evidence="3" id="KW-1185">Reference proteome</keyword>
<evidence type="ECO:0000256" key="1">
    <source>
        <dbReference type="SAM" id="MobiDB-lite"/>
    </source>
</evidence>
<evidence type="ECO:0000313" key="3">
    <source>
        <dbReference type="Proteomes" id="UP000298030"/>
    </source>
</evidence>
<protein>
    <submittedName>
        <fullName evidence="2">Uncharacterized protein</fullName>
    </submittedName>
</protein>
<proteinExistence type="predicted"/>
<feature type="region of interest" description="Disordered" evidence="1">
    <location>
        <begin position="14"/>
        <end position="100"/>
    </location>
</feature>
<comment type="caution">
    <text evidence="2">The sequence shown here is derived from an EMBL/GenBank/DDBJ whole genome shotgun (WGS) entry which is preliminary data.</text>
</comment>
<accession>A0A4Y7SL07</accession>
<name>A0A4Y7SL07_COPMI</name>
<sequence>MSYSIVSWRHVSTLEDERRSGSHKALQSGAEEQNNFRPRPGVQAAPRGSSVALLRRRQHTPCRERHVQNTISHRDCDPIHERQLRGKPGRRALYSRFSRA</sequence>
<gene>
    <name evidence="2" type="ORF">FA13DRAFT_1508015</name>
</gene>
<feature type="compositionally biased region" description="Basic and acidic residues" evidence="1">
    <location>
        <begin position="61"/>
        <end position="84"/>
    </location>
</feature>
<reference evidence="2 3" key="1">
    <citation type="journal article" date="2019" name="Nat. Ecol. Evol.">
        <title>Megaphylogeny resolves global patterns of mushroom evolution.</title>
        <authorList>
            <person name="Varga T."/>
            <person name="Krizsan K."/>
            <person name="Foldi C."/>
            <person name="Dima B."/>
            <person name="Sanchez-Garcia M."/>
            <person name="Sanchez-Ramirez S."/>
            <person name="Szollosi G.J."/>
            <person name="Szarkandi J.G."/>
            <person name="Papp V."/>
            <person name="Albert L."/>
            <person name="Andreopoulos W."/>
            <person name="Angelini C."/>
            <person name="Antonin V."/>
            <person name="Barry K.W."/>
            <person name="Bougher N.L."/>
            <person name="Buchanan P."/>
            <person name="Buyck B."/>
            <person name="Bense V."/>
            <person name="Catcheside P."/>
            <person name="Chovatia M."/>
            <person name="Cooper J."/>
            <person name="Damon W."/>
            <person name="Desjardin D."/>
            <person name="Finy P."/>
            <person name="Geml J."/>
            <person name="Haridas S."/>
            <person name="Hughes K."/>
            <person name="Justo A."/>
            <person name="Karasinski D."/>
            <person name="Kautmanova I."/>
            <person name="Kiss B."/>
            <person name="Kocsube S."/>
            <person name="Kotiranta H."/>
            <person name="LaButti K.M."/>
            <person name="Lechner B.E."/>
            <person name="Liimatainen K."/>
            <person name="Lipzen A."/>
            <person name="Lukacs Z."/>
            <person name="Mihaltcheva S."/>
            <person name="Morgado L.N."/>
            <person name="Niskanen T."/>
            <person name="Noordeloos M.E."/>
            <person name="Ohm R.A."/>
            <person name="Ortiz-Santana B."/>
            <person name="Ovrebo C."/>
            <person name="Racz N."/>
            <person name="Riley R."/>
            <person name="Savchenko A."/>
            <person name="Shiryaev A."/>
            <person name="Soop K."/>
            <person name="Spirin V."/>
            <person name="Szebenyi C."/>
            <person name="Tomsovsky M."/>
            <person name="Tulloss R.E."/>
            <person name="Uehling J."/>
            <person name="Grigoriev I.V."/>
            <person name="Vagvolgyi C."/>
            <person name="Papp T."/>
            <person name="Martin F.M."/>
            <person name="Miettinen O."/>
            <person name="Hibbett D.S."/>
            <person name="Nagy L.G."/>
        </authorList>
    </citation>
    <scope>NUCLEOTIDE SEQUENCE [LARGE SCALE GENOMIC DNA]</scope>
    <source>
        <strain evidence="2 3">FP101781</strain>
    </source>
</reference>